<dbReference type="InterPro" id="IPR001763">
    <property type="entry name" value="Rhodanese-like_dom"/>
</dbReference>
<dbReference type="Pfam" id="PF01451">
    <property type="entry name" value="LMWPc"/>
    <property type="match status" value="1"/>
</dbReference>
<dbReference type="SUPFAM" id="SSF52788">
    <property type="entry name" value="Phosphotyrosine protein phosphatases I"/>
    <property type="match status" value="1"/>
</dbReference>
<dbReference type="PROSITE" id="PS50206">
    <property type="entry name" value="RHODANESE_3"/>
    <property type="match status" value="1"/>
</dbReference>
<evidence type="ECO:0000313" key="3">
    <source>
        <dbReference type="Proteomes" id="UP000177122"/>
    </source>
</evidence>
<reference evidence="2 3" key="1">
    <citation type="journal article" date="2016" name="Nat. Commun.">
        <title>Thousands of microbial genomes shed light on interconnected biogeochemical processes in an aquifer system.</title>
        <authorList>
            <person name="Anantharaman K."/>
            <person name="Brown C.T."/>
            <person name="Hug L.A."/>
            <person name="Sharon I."/>
            <person name="Castelle C.J."/>
            <person name="Probst A.J."/>
            <person name="Thomas B.C."/>
            <person name="Singh A."/>
            <person name="Wilkins M.J."/>
            <person name="Karaoz U."/>
            <person name="Brodie E.L."/>
            <person name="Williams K.H."/>
            <person name="Hubbard S.S."/>
            <person name="Banfield J.F."/>
        </authorList>
    </citation>
    <scope>NUCLEOTIDE SEQUENCE [LARGE SCALE GENOMIC DNA]</scope>
</reference>
<protein>
    <recommendedName>
        <fullName evidence="1">Rhodanese domain-containing protein</fullName>
    </recommendedName>
</protein>
<feature type="domain" description="Rhodanese" evidence="1">
    <location>
        <begin position="2"/>
        <end position="48"/>
    </location>
</feature>
<dbReference type="EMBL" id="MHLI01000008">
    <property type="protein sequence ID" value="OGZ05615.1"/>
    <property type="molecule type" value="Genomic_DNA"/>
</dbReference>
<organism evidence="2 3">
    <name type="scientific">Candidatus Lloydbacteria bacterium RIFCSPHIGHO2_01_FULL_49_22</name>
    <dbReference type="NCBI Taxonomy" id="1798658"/>
    <lineage>
        <taxon>Bacteria</taxon>
        <taxon>Candidatus Lloydiibacteriota</taxon>
    </lineage>
</organism>
<dbReference type="Proteomes" id="UP000177122">
    <property type="component" value="Unassembled WGS sequence"/>
</dbReference>
<dbReference type="InterPro" id="IPR023485">
    <property type="entry name" value="Ptyr_pPase"/>
</dbReference>
<dbReference type="InterPro" id="IPR036196">
    <property type="entry name" value="Ptyr_pPase_sf"/>
</dbReference>
<dbReference type="AlphaFoldDB" id="A0A1G2CW63"/>
<accession>A0A1G2CW63</accession>
<dbReference type="Gene3D" id="3.40.50.2300">
    <property type="match status" value="1"/>
</dbReference>
<proteinExistence type="predicted"/>
<evidence type="ECO:0000313" key="2">
    <source>
        <dbReference type="EMBL" id="OGZ05615.1"/>
    </source>
</evidence>
<gene>
    <name evidence="2" type="ORF">A2845_04610</name>
</gene>
<sequence length="147" mass="16235">MKIHFVCRGNTYRSRLAEAYFNSLVIPDCFAVSSGIAALRNLNGPITTYAARIIAAHGFTQYGKIGWTQSTKEDLEAADIVVFMNADVYRDCCAIIGPVMQRFYVWSVEDVTPEEFDVNTIEGLADAAFAEIVNDTNALVEVLLGEK</sequence>
<dbReference type="SMART" id="SM00226">
    <property type="entry name" value="LMWPc"/>
    <property type="match status" value="1"/>
</dbReference>
<evidence type="ECO:0000259" key="1">
    <source>
        <dbReference type="PROSITE" id="PS50206"/>
    </source>
</evidence>
<comment type="caution">
    <text evidence="2">The sequence shown here is derived from an EMBL/GenBank/DDBJ whole genome shotgun (WGS) entry which is preliminary data.</text>
</comment>
<name>A0A1G2CW63_9BACT</name>